<gene>
    <name evidence="1" type="ORF">TM448B01083_0020</name>
</gene>
<dbReference type="EMBL" id="MT144701">
    <property type="protein sequence ID" value="QJH97784.1"/>
    <property type="molecule type" value="Genomic_DNA"/>
</dbReference>
<reference evidence="1" key="1">
    <citation type="submission" date="2020-03" db="EMBL/GenBank/DDBJ databases">
        <title>The deep terrestrial virosphere.</title>
        <authorList>
            <person name="Holmfeldt K."/>
            <person name="Nilsson E."/>
            <person name="Simone D."/>
            <person name="Lopez-Fernandez M."/>
            <person name="Wu X."/>
            <person name="de Brujin I."/>
            <person name="Lundin D."/>
            <person name="Andersson A."/>
            <person name="Bertilsson S."/>
            <person name="Dopson M."/>
        </authorList>
    </citation>
    <scope>NUCLEOTIDE SEQUENCE</scope>
    <source>
        <strain evidence="1">TM448B01083</strain>
    </source>
</reference>
<organism evidence="1">
    <name type="scientific">viral metagenome</name>
    <dbReference type="NCBI Taxonomy" id="1070528"/>
    <lineage>
        <taxon>unclassified sequences</taxon>
        <taxon>metagenomes</taxon>
        <taxon>organismal metagenomes</taxon>
    </lineage>
</organism>
<evidence type="ECO:0000313" key="1">
    <source>
        <dbReference type="EMBL" id="QJH97784.1"/>
    </source>
</evidence>
<name>A0A6M3XIJ7_9ZZZZ</name>
<sequence>MDEKLQRILELHCERLWNFGDQRFIKEAEDRVTQELEAKKQGDEPKDAVL</sequence>
<dbReference type="AlphaFoldDB" id="A0A6M3XIJ7"/>
<accession>A0A6M3XIJ7</accession>
<proteinExistence type="predicted"/>
<protein>
    <submittedName>
        <fullName evidence="1">Uncharacterized protein</fullName>
    </submittedName>
</protein>